<evidence type="ECO:0000313" key="3">
    <source>
        <dbReference type="Proteomes" id="UP000008386"/>
    </source>
</evidence>
<sequence>MLGEEHVRLAMELIRAGYDEKRIRQKLGLSKEEADEAIEVARARMRARDKFSRDDLWLDLEGLRYATHELVADYRGKRLREQGVKSIADVSCGVGIQVIFFAKHGIRAIGVDIDPKKVEYARRNAEKFGVKVEFIHGDALSPEVIGRIDAQVVFSDPARPPEVPERSLEGLLPSPLKVYEVYKERVEAFIFDLPPQIRREKVPWKGEFEYIDLFGHLNRLTFYTEPLAKAERSAVILPQGVRLESNPDLEPIVEWTNTPGHYLYEIPQAVDYADLINELFHAVKGELKLLLREKRRVLATGEEELRSPYFKRAYVVVATMPFHPVRINDFLRKEGYGRATLRISVPDSEYWRIRKKIEAGLRGERRAFVFQVGNTAVIAEELGKV</sequence>
<dbReference type="SUPFAM" id="SSF53335">
    <property type="entry name" value="S-adenosyl-L-methionine-dependent methyltransferases"/>
    <property type="match status" value="1"/>
</dbReference>
<feature type="domain" description="Methyltransferase" evidence="1">
    <location>
        <begin position="87"/>
        <end position="144"/>
    </location>
</feature>
<evidence type="ECO:0000259" key="1">
    <source>
        <dbReference type="Pfam" id="PF13649"/>
    </source>
</evidence>
<name>F8AF50_PYRYC</name>
<dbReference type="eggNOG" id="arCOG05015">
    <property type="taxonomic scope" value="Archaea"/>
</dbReference>
<dbReference type="CDD" id="cd02440">
    <property type="entry name" value="AdoMet_MTases"/>
    <property type="match status" value="1"/>
</dbReference>
<dbReference type="GeneID" id="10836594"/>
<dbReference type="InterPro" id="IPR029063">
    <property type="entry name" value="SAM-dependent_MTases_sf"/>
</dbReference>
<dbReference type="InterPro" id="IPR041698">
    <property type="entry name" value="Methyltransf_25"/>
</dbReference>
<keyword evidence="2" id="KW-0489">Methyltransferase</keyword>
<dbReference type="Pfam" id="PF13649">
    <property type="entry name" value="Methyltransf_25"/>
    <property type="match status" value="1"/>
</dbReference>
<keyword evidence="2" id="KW-0808">Transferase</keyword>
<dbReference type="GO" id="GO:0071164">
    <property type="term" value="F:RNA cap trimethylguanosine synthase activity"/>
    <property type="evidence" value="ECO:0007669"/>
    <property type="project" value="TreeGrafter"/>
</dbReference>
<dbReference type="RefSeq" id="WP_013904782.1">
    <property type="nucleotide sequence ID" value="NC_015680.1"/>
</dbReference>
<evidence type="ECO:0000313" key="2">
    <source>
        <dbReference type="EMBL" id="AEH23724.1"/>
    </source>
</evidence>
<organism evidence="2 3">
    <name type="scientific">Pyrococcus yayanosii (strain CH1 / JCM 16557)</name>
    <dbReference type="NCBI Taxonomy" id="529709"/>
    <lineage>
        <taxon>Archaea</taxon>
        <taxon>Methanobacteriati</taxon>
        <taxon>Methanobacteriota</taxon>
        <taxon>Thermococci</taxon>
        <taxon>Thermococcales</taxon>
        <taxon>Thermococcaceae</taxon>
        <taxon>Pyrococcus</taxon>
    </lineage>
</organism>
<gene>
    <name evidence="2" type="ordered locus">PYCH_00110</name>
</gene>
<accession>F8AF50</accession>
<dbReference type="PANTHER" id="PTHR14741:SF32">
    <property type="entry name" value="TRIMETHYLGUANOSINE SYNTHASE"/>
    <property type="match status" value="1"/>
</dbReference>
<keyword evidence="3" id="KW-1185">Reference proteome</keyword>
<dbReference type="Gene3D" id="3.40.50.150">
    <property type="entry name" value="Vaccinia Virus protein VP39"/>
    <property type="match status" value="1"/>
</dbReference>
<dbReference type="STRING" id="529709.PYCH_00110"/>
<proteinExistence type="predicted"/>
<dbReference type="KEGG" id="pya:PYCH_00110"/>
<dbReference type="EMBL" id="CP002779">
    <property type="protein sequence ID" value="AEH23724.1"/>
    <property type="molecule type" value="Genomic_DNA"/>
</dbReference>
<dbReference type="PANTHER" id="PTHR14741">
    <property type="entry name" value="S-ADENOSYLMETHIONINE-DEPENDENT METHYLTRANSFERASE RELATED"/>
    <property type="match status" value="1"/>
</dbReference>
<dbReference type="AlphaFoldDB" id="F8AF50"/>
<protein>
    <submittedName>
        <fullName evidence="2">Methyltransferase</fullName>
    </submittedName>
</protein>
<reference evidence="2 3" key="1">
    <citation type="journal article" date="2011" name="J. Bacteriol.">
        <title>Complete genome sequence of the obligate piezophilic hyperthermophilic archaeon Pyrococcus yayanosii CH1.</title>
        <authorList>
            <person name="Jun X."/>
            <person name="Lupeng L."/>
            <person name="Minjuan X."/>
            <person name="Oger P."/>
            <person name="Fengping W."/>
            <person name="Jebbar M."/>
            <person name="Xiang X."/>
        </authorList>
    </citation>
    <scope>NUCLEOTIDE SEQUENCE [LARGE SCALE GENOMIC DNA]</scope>
    <source>
        <strain evidence="3">CH1 / JCM 16557</strain>
    </source>
</reference>
<dbReference type="Proteomes" id="UP000008386">
    <property type="component" value="Chromosome"/>
</dbReference>
<dbReference type="OrthoDB" id="56872at2157"/>
<dbReference type="HOGENOM" id="CLU_061951_0_0_2"/>